<sequence>MTFMNSAPRFLVTRLPDSFVIVLGCLISCVAAASEVELTLKVVDAETNRPVASRVVLQSEDGQYFFFESIDSSGTSERYEKRNWNNHNAAEFYTTLSAHPARSTLPTGTYHLTVFRGKEYHAHSERLQLDEETSLTVTLKRWINLADRGWYSGDTHLHRTIEELKTVLLAEDLNVAFPLTHWVTHSDTLPSAGDKNQQTKLPDGLVEVDERHVIWPLNTEYEIFRVANQPHSLGALFILGQEEPLTKPVPPWRPMIESANQGELPVLFDMDKLDWPFAMVLPTLVPESLYELANNHMWRTEFGFRNWNTAAPREMFPPYGRKIGGEREWIDYTMGMYYALLNCGFRLPPSAGTANGVHPVPAGFGRVYVYQPEGFDYSEWKKGLQAGRSFVTTGPMVFATADGHPPGHHFSWSTDSDPQKQQPSIPLSIEVCSEKPVLYGEVLINGRPEHLLRGQNQQLPNGSFRSLIELPIEPIRSGWFAIRFWEQREQGRIRFAHTAPWYVSVNDEPVRPLEHERAYLVRRMEEEIARSESVLPADALAEYRQALEFYQSLPVVDDSLSVKKTSRPFKDEADRNRWLKTMVLDHHFSATEIRQATGMTIEEAQEAVEELDSDQPLQAVVKIRPFPGGRHPRSGFLEGAIDPQRETKVSIFPPWENGGYVVVDVPEAIFSNLGLTYLAHTHIPTIWDEQQKQLPQLEWIETDGELLSERTLPNGITFSSSVAKEDTGTRIKISLTNRTENPLTGMRVQVCTMLSAAVGFDRQQPLESIERESMIAVRSSTGNRWILTDWRPNHRVWSNPPVPCIHSDPKFPDCPPGETVSVEGGLWFYEGDDVDLEMDRLSERMESTASSSAGN</sequence>
<dbReference type="OrthoDB" id="232833at2"/>
<comment type="caution">
    <text evidence="1">The sequence shown here is derived from an EMBL/GenBank/DDBJ whole genome shotgun (WGS) entry which is preliminary data.</text>
</comment>
<dbReference type="AlphaFoldDB" id="A0A5C5W814"/>
<organism evidence="1 2">
    <name type="scientific">Thalassoglobus neptunius</name>
    <dbReference type="NCBI Taxonomy" id="1938619"/>
    <lineage>
        <taxon>Bacteria</taxon>
        <taxon>Pseudomonadati</taxon>
        <taxon>Planctomycetota</taxon>
        <taxon>Planctomycetia</taxon>
        <taxon>Planctomycetales</taxon>
        <taxon>Planctomycetaceae</taxon>
        <taxon>Thalassoglobus</taxon>
    </lineage>
</organism>
<keyword evidence="2" id="KW-1185">Reference proteome</keyword>
<reference evidence="1 2" key="1">
    <citation type="submission" date="2019-02" db="EMBL/GenBank/DDBJ databases">
        <title>Deep-cultivation of Planctomycetes and their phenomic and genomic characterization uncovers novel biology.</title>
        <authorList>
            <person name="Wiegand S."/>
            <person name="Jogler M."/>
            <person name="Boedeker C."/>
            <person name="Pinto D."/>
            <person name="Vollmers J."/>
            <person name="Rivas-Marin E."/>
            <person name="Kohn T."/>
            <person name="Peeters S.H."/>
            <person name="Heuer A."/>
            <person name="Rast P."/>
            <person name="Oberbeckmann S."/>
            <person name="Bunk B."/>
            <person name="Jeske O."/>
            <person name="Meyerdierks A."/>
            <person name="Storesund J.E."/>
            <person name="Kallscheuer N."/>
            <person name="Luecker S."/>
            <person name="Lage O.M."/>
            <person name="Pohl T."/>
            <person name="Merkel B.J."/>
            <person name="Hornburger P."/>
            <person name="Mueller R.-W."/>
            <person name="Bruemmer F."/>
            <person name="Labrenz M."/>
            <person name="Spormann A.M."/>
            <person name="Op Den Camp H."/>
            <person name="Overmann J."/>
            <person name="Amann R."/>
            <person name="Jetten M.S.M."/>
            <person name="Mascher T."/>
            <person name="Medema M.H."/>
            <person name="Devos D.P."/>
            <person name="Kaster A.-K."/>
            <person name="Ovreas L."/>
            <person name="Rohde M."/>
            <person name="Galperin M.Y."/>
            <person name="Jogler C."/>
        </authorList>
    </citation>
    <scope>NUCLEOTIDE SEQUENCE [LARGE SCALE GENOMIC DNA]</scope>
    <source>
        <strain evidence="1 2">KOR42</strain>
    </source>
</reference>
<dbReference type="RefSeq" id="WP_146511612.1">
    <property type="nucleotide sequence ID" value="NZ_SIHI01000025.1"/>
</dbReference>
<gene>
    <name evidence="1" type="ORF">KOR42_42330</name>
</gene>
<accession>A0A5C5W814</accession>
<evidence type="ECO:0000313" key="2">
    <source>
        <dbReference type="Proteomes" id="UP000317243"/>
    </source>
</evidence>
<evidence type="ECO:0008006" key="3">
    <source>
        <dbReference type="Google" id="ProtNLM"/>
    </source>
</evidence>
<protein>
    <recommendedName>
        <fullName evidence="3">Secreted protein</fullName>
    </recommendedName>
</protein>
<evidence type="ECO:0000313" key="1">
    <source>
        <dbReference type="EMBL" id="TWT47036.1"/>
    </source>
</evidence>
<proteinExistence type="predicted"/>
<name>A0A5C5W814_9PLAN</name>
<dbReference type="EMBL" id="SIHI01000025">
    <property type="protein sequence ID" value="TWT47036.1"/>
    <property type="molecule type" value="Genomic_DNA"/>
</dbReference>
<dbReference type="Proteomes" id="UP000317243">
    <property type="component" value="Unassembled WGS sequence"/>
</dbReference>